<evidence type="ECO:0000259" key="4">
    <source>
        <dbReference type="PROSITE" id="PS50004"/>
    </source>
</evidence>
<protein>
    <recommendedName>
        <fullName evidence="4">C2 domain-containing protein</fullName>
    </recommendedName>
</protein>
<keyword evidence="1" id="KW-0479">Metal-binding</keyword>
<dbReference type="SUPFAM" id="SSF49562">
    <property type="entry name" value="C2 domain (Calcium/lipid-binding domain, CaLB)"/>
    <property type="match status" value="1"/>
</dbReference>
<reference evidence="5" key="2">
    <citation type="journal article" date="2020" name="Nat. Commun.">
        <title>Large-scale genome sequencing of mycorrhizal fungi provides insights into the early evolution of symbiotic traits.</title>
        <authorList>
            <person name="Miyauchi S."/>
            <person name="Kiss E."/>
            <person name="Kuo A."/>
            <person name="Drula E."/>
            <person name="Kohler A."/>
            <person name="Sanchez-Garcia M."/>
            <person name="Morin E."/>
            <person name="Andreopoulos B."/>
            <person name="Barry K.W."/>
            <person name="Bonito G."/>
            <person name="Buee M."/>
            <person name="Carver A."/>
            <person name="Chen C."/>
            <person name="Cichocki N."/>
            <person name="Clum A."/>
            <person name="Culley D."/>
            <person name="Crous P.W."/>
            <person name="Fauchery L."/>
            <person name="Girlanda M."/>
            <person name="Hayes R.D."/>
            <person name="Keri Z."/>
            <person name="LaButti K."/>
            <person name="Lipzen A."/>
            <person name="Lombard V."/>
            <person name="Magnuson J."/>
            <person name="Maillard F."/>
            <person name="Murat C."/>
            <person name="Nolan M."/>
            <person name="Ohm R.A."/>
            <person name="Pangilinan J."/>
            <person name="Pereira M.F."/>
            <person name="Perotto S."/>
            <person name="Peter M."/>
            <person name="Pfister S."/>
            <person name="Riley R."/>
            <person name="Sitrit Y."/>
            <person name="Stielow J.B."/>
            <person name="Szollosi G."/>
            <person name="Zifcakova L."/>
            <person name="Stursova M."/>
            <person name="Spatafora J.W."/>
            <person name="Tedersoo L."/>
            <person name="Vaario L.M."/>
            <person name="Yamada A."/>
            <person name="Yan M."/>
            <person name="Wang P."/>
            <person name="Xu J."/>
            <person name="Bruns T."/>
            <person name="Baldrian P."/>
            <person name="Vilgalys R."/>
            <person name="Dunand C."/>
            <person name="Henrissat B."/>
            <person name="Grigoriev I.V."/>
            <person name="Hibbett D."/>
            <person name="Nagy L.G."/>
            <person name="Martin F.M."/>
        </authorList>
    </citation>
    <scope>NUCLEOTIDE SEQUENCE</scope>
    <source>
        <strain evidence="5">Prilba</strain>
    </source>
</reference>
<feature type="compositionally biased region" description="Low complexity" evidence="3">
    <location>
        <begin position="393"/>
        <end position="411"/>
    </location>
</feature>
<feature type="compositionally biased region" description="Polar residues" evidence="3">
    <location>
        <begin position="697"/>
        <end position="707"/>
    </location>
</feature>
<sequence length="739" mass="78633">MARNIGTLIVVILKARNLPNKRQFGKQDPYCVVVLNGETRKTRIIKRGGQHPEWDEEVRFTIHEDANALNASDDGAPPPLPPKAGRGPKKIQGGEKMALACFAADKEPELIGETMVDLTEVLTKGETDEWFTLLNKDKYSGEVYLELTFWSNEPRPEKKSTPKLAVNKQYGGPGVFVPLEESPGHRQQGSGSSHDSFRRDSSPSSVLPSNSSMGLDLYKPDYEQTVRAHAPQSTSMEQLVNDMGELVFDQRRRDTFPPRQSDLSTRSVSHSPASSSSSLVFPVLENSGHDTSIARFAHRGVTPIGQRPHRYSLASSQSYEIPQYQPSYEPSPPPRSVYHTPPRHGPRYSMPAASSGFIPASLTVGSTLPSARALASYGSEPGLGPPPTNASITAPGYAPTPTLTPAPTSFTPGPPVSPASTLPTASNSPGPFLSSSLPQQSQPFSVPQAGYSSPVSAPPSSHLPAPPLPMFPSPSQSASPQHHPGLVQPVSGQPHEYISSSPQAMNRVVSNHVPGSRPLPPQPQQAMQRVPPSASITANQAYTHAIGALPLPYAQNQVRPLTSDSGPPPVLQNPLPVPPGPPGPLGPGSHTPSNSTNVIVPASSSYHHTPSPSPQPSPSQKSPGLRMPDGMTHSSSSLPPSPVPPPRAGLPRSFSGRPSLPLPPPPQLSATGSYQQLPFPQLPIPPAPVPSSQSQQHYLTSSPSSAMQGGQPFHPGPPPRPPTQIPDSLQPTSYRQAAH</sequence>
<comment type="caution">
    <text evidence="5">The sequence shown here is derived from an EMBL/GenBank/DDBJ whole genome shotgun (WGS) entry which is preliminary data.</text>
</comment>
<feature type="region of interest" description="Disordered" evidence="3">
    <location>
        <begin position="255"/>
        <end position="278"/>
    </location>
</feature>
<keyword evidence="2" id="KW-0106">Calcium</keyword>
<dbReference type="InterPro" id="IPR037791">
    <property type="entry name" value="C2_fungal_Inn1"/>
</dbReference>
<name>A0A9P5TCX3_9AGAM</name>
<dbReference type="PANTHER" id="PTHR46502">
    <property type="entry name" value="C2 DOMAIN-CONTAINING"/>
    <property type="match status" value="1"/>
</dbReference>
<feature type="compositionally biased region" description="Polar residues" evidence="3">
    <location>
        <begin position="185"/>
        <end position="194"/>
    </location>
</feature>
<feature type="compositionally biased region" description="Low complexity" evidence="3">
    <location>
        <begin position="601"/>
        <end position="610"/>
    </location>
</feature>
<evidence type="ECO:0000313" key="6">
    <source>
        <dbReference type="Proteomes" id="UP000759537"/>
    </source>
</evidence>
<feature type="compositionally biased region" description="Low complexity" evidence="3">
    <location>
        <begin position="473"/>
        <end position="484"/>
    </location>
</feature>
<feature type="region of interest" description="Disordered" evidence="3">
    <location>
        <begin position="68"/>
        <end position="87"/>
    </location>
</feature>
<gene>
    <name evidence="5" type="ORF">DFH94DRAFT_717574</name>
</gene>
<dbReference type="OrthoDB" id="270970at2759"/>
<dbReference type="CDD" id="cd08681">
    <property type="entry name" value="C2_fungal_Inn1p-like"/>
    <property type="match status" value="1"/>
</dbReference>
<dbReference type="PANTHER" id="PTHR46502:SF2">
    <property type="entry name" value="16 KDA PHLOEM PROTEIN 2"/>
    <property type="match status" value="1"/>
</dbReference>
<feature type="domain" description="C2" evidence="4">
    <location>
        <begin position="1"/>
        <end position="131"/>
    </location>
</feature>
<proteinExistence type="predicted"/>
<feature type="region of interest" description="Disordered" evidence="3">
    <location>
        <begin position="557"/>
        <end position="739"/>
    </location>
</feature>
<feature type="compositionally biased region" description="Pro residues" evidence="3">
    <location>
        <begin position="639"/>
        <end position="648"/>
    </location>
</feature>
<reference evidence="5" key="1">
    <citation type="submission" date="2019-10" db="EMBL/GenBank/DDBJ databases">
        <authorList>
            <consortium name="DOE Joint Genome Institute"/>
            <person name="Kuo A."/>
            <person name="Miyauchi S."/>
            <person name="Kiss E."/>
            <person name="Drula E."/>
            <person name="Kohler A."/>
            <person name="Sanchez-Garcia M."/>
            <person name="Andreopoulos B."/>
            <person name="Barry K.W."/>
            <person name="Bonito G."/>
            <person name="Buee M."/>
            <person name="Carver A."/>
            <person name="Chen C."/>
            <person name="Cichocki N."/>
            <person name="Clum A."/>
            <person name="Culley D."/>
            <person name="Crous P.W."/>
            <person name="Fauchery L."/>
            <person name="Girlanda M."/>
            <person name="Hayes R."/>
            <person name="Keri Z."/>
            <person name="LaButti K."/>
            <person name="Lipzen A."/>
            <person name="Lombard V."/>
            <person name="Magnuson J."/>
            <person name="Maillard F."/>
            <person name="Morin E."/>
            <person name="Murat C."/>
            <person name="Nolan M."/>
            <person name="Ohm R."/>
            <person name="Pangilinan J."/>
            <person name="Pereira M."/>
            <person name="Perotto S."/>
            <person name="Peter M."/>
            <person name="Riley R."/>
            <person name="Sitrit Y."/>
            <person name="Stielow B."/>
            <person name="Szollosi G."/>
            <person name="Zifcakova L."/>
            <person name="Stursova M."/>
            <person name="Spatafora J.W."/>
            <person name="Tedersoo L."/>
            <person name="Vaario L.-M."/>
            <person name="Yamada A."/>
            <person name="Yan M."/>
            <person name="Wang P."/>
            <person name="Xu J."/>
            <person name="Bruns T."/>
            <person name="Baldrian P."/>
            <person name="Vilgalys R."/>
            <person name="Henrissat B."/>
            <person name="Grigoriev I.V."/>
            <person name="Hibbett D."/>
            <person name="Nagy L.G."/>
            <person name="Martin F.M."/>
        </authorList>
    </citation>
    <scope>NUCLEOTIDE SEQUENCE</scope>
    <source>
        <strain evidence="5">Prilba</strain>
    </source>
</reference>
<dbReference type="GO" id="GO:0046872">
    <property type="term" value="F:metal ion binding"/>
    <property type="evidence" value="ECO:0007669"/>
    <property type="project" value="UniProtKB-KW"/>
</dbReference>
<feature type="compositionally biased region" description="Pro residues" evidence="3">
    <location>
        <begin position="714"/>
        <end position="724"/>
    </location>
</feature>
<feature type="compositionally biased region" description="Polar residues" evidence="3">
    <location>
        <begin position="727"/>
        <end position="739"/>
    </location>
</feature>
<feature type="compositionally biased region" description="Low complexity" evidence="3">
    <location>
        <begin position="264"/>
        <end position="278"/>
    </location>
</feature>
<dbReference type="Pfam" id="PF00168">
    <property type="entry name" value="C2"/>
    <property type="match status" value="1"/>
</dbReference>
<feature type="region of interest" description="Disordered" evidence="3">
    <location>
        <begin position="377"/>
        <end position="535"/>
    </location>
</feature>
<evidence type="ECO:0000256" key="2">
    <source>
        <dbReference type="ARBA" id="ARBA00022837"/>
    </source>
</evidence>
<dbReference type="Proteomes" id="UP000759537">
    <property type="component" value="Unassembled WGS sequence"/>
</dbReference>
<dbReference type="InterPro" id="IPR035892">
    <property type="entry name" value="C2_domain_sf"/>
</dbReference>
<dbReference type="SMART" id="SM00239">
    <property type="entry name" value="C2"/>
    <property type="match status" value="1"/>
</dbReference>
<evidence type="ECO:0000256" key="3">
    <source>
        <dbReference type="SAM" id="MobiDB-lite"/>
    </source>
</evidence>
<feature type="compositionally biased region" description="Pro residues" evidence="3">
    <location>
        <begin position="680"/>
        <end position="689"/>
    </location>
</feature>
<organism evidence="5 6">
    <name type="scientific">Russula ochroleuca</name>
    <dbReference type="NCBI Taxonomy" id="152965"/>
    <lineage>
        <taxon>Eukaryota</taxon>
        <taxon>Fungi</taxon>
        <taxon>Dikarya</taxon>
        <taxon>Basidiomycota</taxon>
        <taxon>Agaricomycotina</taxon>
        <taxon>Agaricomycetes</taxon>
        <taxon>Russulales</taxon>
        <taxon>Russulaceae</taxon>
        <taxon>Russula</taxon>
    </lineage>
</organism>
<feature type="region of interest" description="Disordered" evidence="3">
    <location>
        <begin position="154"/>
        <end position="217"/>
    </location>
</feature>
<feature type="compositionally biased region" description="Low complexity" evidence="3">
    <location>
        <begin position="202"/>
        <end position="212"/>
    </location>
</feature>
<feature type="region of interest" description="Disordered" evidence="3">
    <location>
        <begin position="323"/>
        <end position="351"/>
    </location>
</feature>
<dbReference type="EMBL" id="WHVB01000003">
    <property type="protein sequence ID" value="KAF8484998.1"/>
    <property type="molecule type" value="Genomic_DNA"/>
</dbReference>
<feature type="compositionally biased region" description="Low complexity" evidence="3">
    <location>
        <begin position="650"/>
        <end position="659"/>
    </location>
</feature>
<evidence type="ECO:0000256" key="1">
    <source>
        <dbReference type="ARBA" id="ARBA00022723"/>
    </source>
</evidence>
<dbReference type="PROSITE" id="PS50004">
    <property type="entry name" value="C2"/>
    <property type="match status" value="1"/>
</dbReference>
<keyword evidence="6" id="KW-1185">Reference proteome</keyword>
<dbReference type="Gene3D" id="2.60.40.150">
    <property type="entry name" value="C2 domain"/>
    <property type="match status" value="1"/>
</dbReference>
<dbReference type="AlphaFoldDB" id="A0A9P5TCX3"/>
<evidence type="ECO:0000313" key="5">
    <source>
        <dbReference type="EMBL" id="KAF8484998.1"/>
    </source>
</evidence>
<feature type="compositionally biased region" description="Pro residues" evidence="3">
    <location>
        <begin position="566"/>
        <end position="585"/>
    </location>
</feature>
<feature type="compositionally biased region" description="Low complexity" evidence="3">
    <location>
        <begin position="426"/>
        <end position="463"/>
    </location>
</feature>
<accession>A0A9P5TCX3</accession>
<dbReference type="InterPro" id="IPR000008">
    <property type="entry name" value="C2_dom"/>
</dbReference>